<feature type="domain" description="Glycoside hydrolase family 65 central catalytic" evidence="7">
    <location>
        <begin position="327"/>
        <end position="678"/>
    </location>
</feature>
<dbReference type="Pfam" id="PF03633">
    <property type="entry name" value="Glyco_hydro_65C"/>
    <property type="match status" value="1"/>
</dbReference>
<feature type="binding site" evidence="5">
    <location>
        <begin position="590"/>
        <end position="591"/>
    </location>
    <ligand>
        <name>substrate</name>
    </ligand>
</feature>
<dbReference type="AlphaFoldDB" id="A0A7I7T7H4"/>
<sequence>MISGDAFPIEPWQVRETHLNLDQLAQSESLFALSNGHIGLRGNLDEGEPFGIPGTYLNSFYETRPLPYAESGFGYPEDGQTIVDVTNGKLLRLLVDDEPFDVRYGDLDEHERILDLRAGTLARRVRWRSPAGKQISLVSTRLVSLVQRSVVAIEYIVEAVDEFARVTVQSELVANEDQPEQSNDPRVSAVLKHPLEPIHHESTEDGSLLVHRTRASKLMMAAAMDHLVEVPGRVEVDAMATENLARTTVICGLRPSQQLRIVKFLSYGWSSLRSRPALHDQVAGALAGARYTGWEGLLRTQRDYLDDYWDCADVEVDGDPGCQQAVRFGLFHVLQASARAERRAIPGKGLTGPGYDGHAFWDTEGFVLPVLTYTKPEAAADALRWRASILGLAKKRAEQLELQGAAFPWRTIRGEECSAYWPAGTAAWHVNADIAMAFERYRTVTGDHSLENDCGLAVLVETARLWISLGHHDRDGVWHLDGVTGPDEYTAVVRDNVFTNLMAAHNLRTAVDACNRNAEAACAMGVSTEETTAWRDAADSVHIPYDQELGVHQQCEGFTRLREWDFTADTTYPLLLHQPYVRLYPAQVIKQPDLVLAMQWHSHEFTDDEKARNVDYYERRTVRDSSLSACTQAVMCAEVGHLELAHAYTQEAALIDLRDLHHNTRDGLHMASLAGTWTALVAGFGGLRDDEHILSLDPQLPEGISRLKFGVHWRNYRLAAEVDHRDVTYTLRDGPNGQLTIRHAGDELELTTRESTTVALRTRKALLPSPEQPPGRAPRQRTERAET</sequence>
<keyword evidence="3" id="KW-0326">Glycosidase</keyword>
<dbReference type="EMBL" id="AP022596">
    <property type="protein sequence ID" value="BBY65224.1"/>
    <property type="molecule type" value="Genomic_DNA"/>
</dbReference>
<accession>A0A7I7T7H4</accession>
<dbReference type="FunFam" id="2.70.98.40:FF:000001">
    <property type="entry name" value="Family 65 glycosyl hydrolase"/>
    <property type="match status" value="1"/>
</dbReference>
<dbReference type="KEGG" id="mhev:MHEL_34670"/>
<dbReference type="GO" id="GO:0030246">
    <property type="term" value="F:carbohydrate binding"/>
    <property type="evidence" value="ECO:0007669"/>
    <property type="project" value="InterPro"/>
</dbReference>
<reference evidence="10 11" key="1">
    <citation type="journal article" date="2019" name="Emerg. Microbes Infect.">
        <title>Comprehensive subspecies identification of 175 nontuberculous mycobacteria species based on 7547 genomic profiles.</title>
        <authorList>
            <person name="Matsumoto Y."/>
            <person name="Kinjo T."/>
            <person name="Motooka D."/>
            <person name="Nabeya D."/>
            <person name="Jung N."/>
            <person name="Uechi K."/>
            <person name="Horii T."/>
            <person name="Iida T."/>
            <person name="Fujita J."/>
            <person name="Nakamura S."/>
        </authorList>
    </citation>
    <scope>NUCLEOTIDE SEQUENCE [LARGE SCALE GENOMIC DNA]</scope>
    <source>
        <strain evidence="10 11">JCM 30396</strain>
    </source>
</reference>
<dbReference type="SUPFAM" id="SSF74650">
    <property type="entry name" value="Galactose mutarotase-like"/>
    <property type="match status" value="1"/>
</dbReference>
<dbReference type="Pfam" id="PF03636">
    <property type="entry name" value="Glyco_hydro_65N"/>
    <property type="match status" value="1"/>
</dbReference>
<dbReference type="Gene3D" id="2.60.420.10">
    <property type="entry name" value="Maltose phosphorylase, domain 3"/>
    <property type="match status" value="1"/>
</dbReference>
<dbReference type="InterPro" id="IPR012341">
    <property type="entry name" value="6hp_glycosidase-like_sf"/>
</dbReference>
<dbReference type="GO" id="GO:0005975">
    <property type="term" value="P:carbohydrate metabolic process"/>
    <property type="evidence" value="ECO:0007669"/>
    <property type="project" value="InterPro"/>
</dbReference>
<proteinExistence type="inferred from homology"/>
<evidence type="ECO:0000256" key="3">
    <source>
        <dbReference type="ARBA" id="ARBA00023295"/>
    </source>
</evidence>
<keyword evidence="2 10" id="KW-0378">Hydrolase</keyword>
<feature type="active site" description="Proton donor" evidence="4">
    <location>
        <position position="488"/>
    </location>
</feature>
<feature type="domain" description="Glycoside hydrolase family 65 N-terminal" evidence="9">
    <location>
        <begin position="15"/>
        <end position="270"/>
    </location>
</feature>
<protein>
    <submittedName>
        <fullName evidence="10">Glycosyl hydrolase</fullName>
    </submittedName>
</protein>
<evidence type="ECO:0000256" key="4">
    <source>
        <dbReference type="PIRSR" id="PIRSR036289-50"/>
    </source>
</evidence>
<dbReference type="Pfam" id="PF03632">
    <property type="entry name" value="Glyco_hydro_65m"/>
    <property type="match status" value="1"/>
</dbReference>
<evidence type="ECO:0000313" key="10">
    <source>
        <dbReference type="EMBL" id="BBY65224.1"/>
    </source>
</evidence>
<dbReference type="GO" id="GO:0004553">
    <property type="term" value="F:hydrolase activity, hydrolyzing O-glycosyl compounds"/>
    <property type="evidence" value="ECO:0007669"/>
    <property type="project" value="TreeGrafter"/>
</dbReference>
<evidence type="ECO:0000256" key="6">
    <source>
        <dbReference type="SAM" id="MobiDB-lite"/>
    </source>
</evidence>
<dbReference type="InterPro" id="IPR005194">
    <property type="entry name" value="Glyco_hydro_65_C"/>
</dbReference>
<dbReference type="InterPro" id="IPR011013">
    <property type="entry name" value="Gal_mutarotase_sf_dom"/>
</dbReference>
<comment type="similarity">
    <text evidence="1">Belongs to the glycosyl hydrolase 65 family.</text>
</comment>
<dbReference type="Gene3D" id="2.70.98.40">
    <property type="entry name" value="Glycoside hydrolase, family 65, N-terminal domain"/>
    <property type="match status" value="1"/>
</dbReference>
<dbReference type="InterPro" id="IPR017045">
    <property type="entry name" value="Malt_Pase/Glycosyl_Hdrlase"/>
</dbReference>
<evidence type="ECO:0000259" key="7">
    <source>
        <dbReference type="Pfam" id="PF03632"/>
    </source>
</evidence>
<feature type="domain" description="Glycoside hydrolase family 65 C-terminal" evidence="8">
    <location>
        <begin position="687"/>
        <end position="750"/>
    </location>
</feature>
<dbReference type="Gene3D" id="1.50.10.10">
    <property type="match status" value="1"/>
</dbReference>
<evidence type="ECO:0000313" key="11">
    <source>
        <dbReference type="Proteomes" id="UP000467148"/>
    </source>
</evidence>
<name>A0A7I7T7H4_9MYCO</name>
<evidence type="ECO:0000256" key="5">
    <source>
        <dbReference type="PIRSR" id="PIRSR036289-51"/>
    </source>
</evidence>
<evidence type="ECO:0000256" key="1">
    <source>
        <dbReference type="ARBA" id="ARBA00006768"/>
    </source>
</evidence>
<dbReference type="InterPro" id="IPR005196">
    <property type="entry name" value="Glyco_hydro_65_N"/>
</dbReference>
<keyword evidence="11" id="KW-1185">Reference proteome</keyword>
<dbReference type="InterPro" id="IPR037018">
    <property type="entry name" value="GH65_N"/>
</dbReference>
<organism evidence="10 11">
    <name type="scientific">Mycolicibacterium helvum</name>
    <dbReference type="NCBI Taxonomy" id="1534349"/>
    <lineage>
        <taxon>Bacteria</taxon>
        <taxon>Bacillati</taxon>
        <taxon>Actinomycetota</taxon>
        <taxon>Actinomycetes</taxon>
        <taxon>Mycobacteriales</taxon>
        <taxon>Mycobacteriaceae</taxon>
        <taxon>Mycolicibacterium</taxon>
    </lineage>
</organism>
<dbReference type="PANTHER" id="PTHR11051">
    <property type="entry name" value="GLYCOSYL HYDROLASE-RELATED"/>
    <property type="match status" value="1"/>
</dbReference>
<dbReference type="Proteomes" id="UP000467148">
    <property type="component" value="Chromosome"/>
</dbReference>
<evidence type="ECO:0000259" key="8">
    <source>
        <dbReference type="Pfam" id="PF03633"/>
    </source>
</evidence>
<dbReference type="PIRSF" id="PIRSF036289">
    <property type="entry name" value="Glycosyl_hydrolase_malt_phosph"/>
    <property type="match status" value="1"/>
</dbReference>
<dbReference type="SUPFAM" id="SSF48208">
    <property type="entry name" value="Six-hairpin glycosidases"/>
    <property type="match status" value="1"/>
</dbReference>
<evidence type="ECO:0000256" key="2">
    <source>
        <dbReference type="ARBA" id="ARBA00022801"/>
    </source>
</evidence>
<dbReference type="InterPro" id="IPR005195">
    <property type="entry name" value="Glyco_hydro_65_M"/>
</dbReference>
<gene>
    <name evidence="10" type="ORF">MHEL_34670</name>
</gene>
<dbReference type="PANTHER" id="PTHR11051:SF13">
    <property type="entry name" value="GLYCOSYL TRANSFERASE"/>
    <property type="match status" value="1"/>
</dbReference>
<feature type="region of interest" description="Disordered" evidence="6">
    <location>
        <begin position="763"/>
        <end position="787"/>
    </location>
</feature>
<dbReference type="GO" id="GO:0016757">
    <property type="term" value="F:glycosyltransferase activity"/>
    <property type="evidence" value="ECO:0007669"/>
    <property type="project" value="UniProtKB-ARBA"/>
</dbReference>
<evidence type="ECO:0000259" key="9">
    <source>
        <dbReference type="Pfam" id="PF03636"/>
    </source>
</evidence>
<feature type="binding site" evidence="5">
    <location>
        <begin position="361"/>
        <end position="362"/>
    </location>
    <ligand>
        <name>substrate</name>
    </ligand>
</feature>
<dbReference type="FunFam" id="1.50.10.10:FF:000029">
    <property type="entry name" value="Family 65 glycosyl hydrolase"/>
    <property type="match status" value="1"/>
</dbReference>
<dbReference type="RefSeq" id="WP_163749332.1">
    <property type="nucleotide sequence ID" value="NZ_AP022596.1"/>
</dbReference>
<dbReference type="InterPro" id="IPR008928">
    <property type="entry name" value="6-hairpin_glycosidase_sf"/>
</dbReference>